<sequence>MTAMPAKGHRAIALSLALTLLAACGGYAPARVVEPRLSEAPAPRGAALLRSVMLRGHNDARGALGLAPLAWDDSLADAARDYAGEMARTGRFAHAEQPQGMGRQGENLWMGTRDAYRYDEMLGHWLAERRDYVNLPTPGFSRTGRWQDVSHYSEIVWRGARRIGCAVASDRRNDFLVCRYSPPGNVVGETAY</sequence>
<proteinExistence type="predicted"/>
<dbReference type="SUPFAM" id="SSF55797">
    <property type="entry name" value="PR-1-like"/>
    <property type="match status" value="1"/>
</dbReference>
<dbReference type="PROSITE" id="PS51257">
    <property type="entry name" value="PROKAR_LIPOPROTEIN"/>
    <property type="match status" value="1"/>
</dbReference>
<name>A0AA41ZG87_9SPHN</name>
<dbReference type="InterPro" id="IPR014044">
    <property type="entry name" value="CAP_dom"/>
</dbReference>
<comment type="caution">
    <text evidence="2">The sequence shown here is derived from an EMBL/GenBank/DDBJ whole genome shotgun (WGS) entry which is preliminary data.</text>
</comment>
<evidence type="ECO:0000259" key="1">
    <source>
        <dbReference type="SMART" id="SM00198"/>
    </source>
</evidence>
<dbReference type="AlphaFoldDB" id="A0AA41ZG87"/>
<evidence type="ECO:0000313" key="2">
    <source>
        <dbReference type="EMBL" id="MCW6535138.1"/>
    </source>
</evidence>
<dbReference type="Pfam" id="PF00188">
    <property type="entry name" value="CAP"/>
    <property type="match status" value="1"/>
</dbReference>
<feature type="domain" description="SCP" evidence="1">
    <location>
        <begin position="48"/>
        <end position="188"/>
    </location>
</feature>
<dbReference type="EMBL" id="JANFAV010000005">
    <property type="protein sequence ID" value="MCW6535138.1"/>
    <property type="molecule type" value="Genomic_DNA"/>
</dbReference>
<dbReference type="InterPro" id="IPR018244">
    <property type="entry name" value="Allrgn_V5/Tpx1_CS"/>
</dbReference>
<reference evidence="2" key="1">
    <citation type="submission" date="2022-06" db="EMBL/GenBank/DDBJ databases">
        <title>Sphingomonas sp. nov. isolated from rhizosphere soil of tomato.</title>
        <authorList>
            <person name="Dong H."/>
            <person name="Gao R."/>
        </authorList>
    </citation>
    <scope>NUCLEOTIDE SEQUENCE</scope>
    <source>
        <strain evidence="2">MMSM24</strain>
    </source>
</reference>
<dbReference type="InterPro" id="IPR035940">
    <property type="entry name" value="CAP_sf"/>
</dbReference>
<accession>A0AA41ZG87</accession>
<gene>
    <name evidence="2" type="ORF">NEE01_10105</name>
</gene>
<dbReference type="Proteomes" id="UP001165565">
    <property type="component" value="Unassembled WGS sequence"/>
</dbReference>
<dbReference type="Gene3D" id="3.40.33.10">
    <property type="entry name" value="CAP"/>
    <property type="match status" value="1"/>
</dbReference>
<dbReference type="InterPro" id="IPR001283">
    <property type="entry name" value="CRISP-related"/>
</dbReference>
<dbReference type="SMART" id="SM00198">
    <property type="entry name" value="SCP"/>
    <property type="match status" value="1"/>
</dbReference>
<dbReference type="RefSeq" id="WP_265268822.1">
    <property type="nucleotide sequence ID" value="NZ_JANFAV010000005.1"/>
</dbReference>
<keyword evidence="3" id="KW-1185">Reference proteome</keyword>
<protein>
    <submittedName>
        <fullName evidence="2">CAP domain-containing protein</fullName>
    </submittedName>
</protein>
<dbReference type="PRINTS" id="PR00837">
    <property type="entry name" value="V5TPXLIKE"/>
</dbReference>
<dbReference type="GO" id="GO:0005576">
    <property type="term" value="C:extracellular region"/>
    <property type="evidence" value="ECO:0007669"/>
    <property type="project" value="InterPro"/>
</dbReference>
<organism evidence="2 3">
    <name type="scientific">Sphingomonas lycopersici</name>
    <dbReference type="NCBI Taxonomy" id="2951807"/>
    <lineage>
        <taxon>Bacteria</taxon>
        <taxon>Pseudomonadati</taxon>
        <taxon>Pseudomonadota</taxon>
        <taxon>Alphaproteobacteria</taxon>
        <taxon>Sphingomonadales</taxon>
        <taxon>Sphingomonadaceae</taxon>
        <taxon>Sphingomonas</taxon>
    </lineage>
</organism>
<evidence type="ECO:0000313" key="3">
    <source>
        <dbReference type="Proteomes" id="UP001165565"/>
    </source>
</evidence>
<dbReference type="PROSITE" id="PS01010">
    <property type="entry name" value="CRISP_2"/>
    <property type="match status" value="1"/>
</dbReference>
<dbReference type="PANTHER" id="PTHR10334">
    <property type="entry name" value="CYSTEINE-RICH SECRETORY PROTEIN-RELATED"/>
    <property type="match status" value="1"/>
</dbReference>